<evidence type="ECO:0000256" key="1">
    <source>
        <dbReference type="SAM" id="MobiDB-lite"/>
    </source>
</evidence>
<proteinExistence type="predicted"/>
<dbReference type="RefSeq" id="WP_269478757.1">
    <property type="nucleotide sequence ID" value="NZ_JAOSHN010000010.1"/>
</dbReference>
<dbReference type="EMBL" id="JAOSHN010000010">
    <property type="protein sequence ID" value="MCU7380507.1"/>
    <property type="molecule type" value="Genomic_DNA"/>
</dbReference>
<feature type="domain" description="Zinc-ribbon" evidence="3">
    <location>
        <begin position="2"/>
        <end position="24"/>
    </location>
</feature>
<feature type="compositionally biased region" description="Basic and acidic residues" evidence="1">
    <location>
        <begin position="35"/>
        <end position="44"/>
    </location>
</feature>
<dbReference type="Pfam" id="PF13240">
    <property type="entry name" value="Zn_Ribbon_1"/>
    <property type="match status" value="1"/>
</dbReference>
<gene>
    <name evidence="4" type="ORF">OBO34_19530</name>
</gene>
<feature type="transmembrane region" description="Helical" evidence="2">
    <location>
        <begin position="82"/>
        <end position="105"/>
    </location>
</feature>
<dbReference type="InterPro" id="IPR026870">
    <property type="entry name" value="Zinc_ribbon_dom"/>
</dbReference>
<keyword evidence="5" id="KW-1185">Reference proteome</keyword>
<organism evidence="4 5">
    <name type="scientific">Hominibacterium faecale</name>
    <dbReference type="NCBI Taxonomy" id="2839743"/>
    <lineage>
        <taxon>Bacteria</taxon>
        <taxon>Bacillati</taxon>
        <taxon>Bacillota</taxon>
        <taxon>Clostridia</taxon>
        <taxon>Peptostreptococcales</taxon>
        <taxon>Anaerovoracaceae</taxon>
        <taxon>Hominibacterium</taxon>
    </lineage>
</organism>
<keyword evidence="2" id="KW-0812">Transmembrane</keyword>
<dbReference type="Proteomes" id="UP001065549">
    <property type="component" value="Unassembled WGS sequence"/>
</dbReference>
<accession>A0A9J6QYB8</accession>
<comment type="caution">
    <text evidence="4">The sequence shown here is derived from an EMBL/GenBank/DDBJ whole genome shotgun (WGS) entry which is preliminary data.</text>
</comment>
<reference evidence="4" key="1">
    <citation type="submission" date="2022-09" db="EMBL/GenBank/DDBJ databases">
        <title>Culturomic study of gut microbiota in children with autism spectrum disorder.</title>
        <authorList>
            <person name="Efimov B.A."/>
            <person name="Chaplin A.V."/>
            <person name="Sokolova S.R."/>
            <person name="Pikina A.P."/>
            <person name="Korzhanova M."/>
            <person name="Belova V."/>
            <person name="Korostin D."/>
        </authorList>
    </citation>
    <scope>NUCLEOTIDE SEQUENCE</scope>
    <source>
        <strain evidence="4">ASD5510</strain>
    </source>
</reference>
<keyword evidence="2" id="KW-0472">Membrane</keyword>
<evidence type="ECO:0000259" key="3">
    <source>
        <dbReference type="Pfam" id="PF13240"/>
    </source>
</evidence>
<feature type="region of interest" description="Disordered" evidence="1">
    <location>
        <begin position="35"/>
        <end position="64"/>
    </location>
</feature>
<evidence type="ECO:0000313" key="5">
    <source>
        <dbReference type="Proteomes" id="UP001065549"/>
    </source>
</evidence>
<protein>
    <submittedName>
        <fullName evidence="4">Zinc-ribbon domain-containing protein</fullName>
    </submittedName>
</protein>
<name>A0A9J6QYB8_9FIRM</name>
<sequence>MFCSKCRKELNGDVQFCPYCGTPIYNDPTNAEELEKTSIDKQEMSEEEDPVKLEVSAQPPVSQNNRQISQENLHGEAKKKMIVWAVAIICGLFVVIAIIAGIYHFTKDSGDDEVGITNTETLDDIYTDNLSNIYSFSTDSTFHWVVIEELFLAEKYPDRDYIKGEYDGSYALDGKALTMTVSGQENEITGIIQDDGSIIIDGEKCSLAKDTFKSKKINEALGITNTYVESASGQSTIGEISYVIPDSWEANSSNSDYARDYYKYENNKGVAQISMRFGSIGSPAGSWEKELPDNTKESEVNVDGHIATAYEYNYSLNDGKPAIGYIIKLEYKAGIYILGFYDLTGGGHAAEINGIMDSINIL</sequence>
<evidence type="ECO:0000256" key="2">
    <source>
        <dbReference type="SAM" id="Phobius"/>
    </source>
</evidence>
<dbReference type="AlphaFoldDB" id="A0A9J6QYB8"/>
<evidence type="ECO:0000313" key="4">
    <source>
        <dbReference type="EMBL" id="MCU7380507.1"/>
    </source>
</evidence>
<keyword evidence="2" id="KW-1133">Transmembrane helix</keyword>